<gene>
    <name evidence="2" type="ORF">B5F24_14960</name>
</gene>
<protein>
    <submittedName>
        <fullName evidence="2">SusD/RagB family nutrient-binding outer membrane lipoprotein</fullName>
    </submittedName>
</protein>
<evidence type="ECO:0000313" key="3">
    <source>
        <dbReference type="Proteomes" id="UP000196587"/>
    </source>
</evidence>
<dbReference type="EMBL" id="NFKE01000013">
    <property type="protein sequence ID" value="OUP32403.1"/>
    <property type="molecule type" value="Genomic_DNA"/>
</dbReference>
<comment type="caution">
    <text evidence="2">The sequence shown here is derived from an EMBL/GenBank/DDBJ whole genome shotgun (WGS) entry which is preliminary data.</text>
</comment>
<dbReference type="Gene3D" id="1.20.120.840">
    <property type="entry name" value="SusD-like, tetratrico peptide repeats domain"/>
    <property type="match status" value="1"/>
</dbReference>
<evidence type="ECO:0000313" key="2">
    <source>
        <dbReference type="EMBL" id="OUP32403.1"/>
    </source>
</evidence>
<dbReference type="SUPFAM" id="SSF48452">
    <property type="entry name" value="TPR-like"/>
    <property type="match status" value="1"/>
</dbReference>
<sequence>MKKYIFMTLTVVLLGLTACTEDAFDRINKDNEHPSPEAVPAVLQLTDAIMSTGFSTVSGDFAFYLSSLNEQEIGMGNNQLMFAEMRNSSEWAASTTFNNVWNSIYGNLQNIRQMQSKIENEVPGNVGQSDILGMAQVLEAVNFGILTDMFGDIPYSEAVQGQGNLQPKLDAQKDVYTGVLATLDKAISNLEKGKSMTNAGNQDIAYKGVASKWLAAAHALKARYLLHKLAVEPNVLSEVATAVQQAIDNGFEGFTVTGFNGSTCDNPWSAYVFSRQYTAPSKTVADLMKATNDPRLDYYLNALGESYTPGDETIAKTVDDARVMQYQPTWYLFGSQPVHIMSKAELYFIQAEVQLRSNIDATSAYQKAVEASVTEILTWFGDEATVPAAATTAKAYAMSLGTPTLQKLFEQKYVAQALDEQVETYNDLRRLKAMGEEYVILTNPRNTQSGINRYPERLPYGNSAVIGNPDVKEAYGDGSYIYSEKTWINGGK</sequence>
<dbReference type="Proteomes" id="UP000196587">
    <property type="component" value="Unassembled WGS sequence"/>
</dbReference>
<dbReference type="Pfam" id="PF12771">
    <property type="entry name" value="SusD-like_2"/>
    <property type="match status" value="1"/>
</dbReference>
<dbReference type="InterPro" id="IPR041662">
    <property type="entry name" value="SusD-like_2"/>
</dbReference>
<dbReference type="PROSITE" id="PS51257">
    <property type="entry name" value="PROKAR_LIPOPROTEIN"/>
    <property type="match status" value="1"/>
</dbReference>
<dbReference type="AlphaFoldDB" id="A0A1Y4JIR3"/>
<keyword evidence="2" id="KW-0449">Lipoprotein</keyword>
<proteinExistence type="predicted"/>
<dbReference type="RefSeq" id="WP_009122899.1">
    <property type="nucleotide sequence ID" value="NZ_CALIXP010000057.1"/>
</dbReference>
<accession>A0A1Y4JIR3</accession>
<name>A0A1Y4JIR3_9BACE</name>
<keyword evidence="1" id="KW-0732">Signal</keyword>
<dbReference type="Gene3D" id="1.25.40.390">
    <property type="match status" value="2"/>
</dbReference>
<evidence type="ECO:0000256" key="1">
    <source>
        <dbReference type="SAM" id="SignalP"/>
    </source>
</evidence>
<reference evidence="3" key="1">
    <citation type="submission" date="2017-04" db="EMBL/GenBank/DDBJ databases">
        <title>Function of individual gut microbiota members based on whole genome sequencing of pure cultures obtained from chicken caecum.</title>
        <authorList>
            <person name="Medvecky M."/>
            <person name="Cejkova D."/>
            <person name="Polansky O."/>
            <person name="Karasova D."/>
            <person name="Kubasova T."/>
            <person name="Cizek A."/>
            <person name="Rychlik I."/>
        </authorList>
    </citation>
    <scope>NUCLEOTIDE SEQUENCE [LARGE SCALE GENOMIC DNA]</scope>
    <source>
        <strain evidence="3">An189</strain>
    </source>
</reference>
<dbReference type="InterPro" id="IPR011990">
    <property type="entry name" value="TPR-like_helical_dom_sf"/>
</dbReference>
<feature type="signal peptide" evidence="1">
    <location>
        <begin position="1"/>
        <end position="23"/>
    </location>
</feature>
<feature type="chain" id="PRO_5011009736" evidence="1">
    <location>
        <begin position="24"/>
        <end position="492"/>
    </location>
</feature>
<organism evidence="2 3">
    <name type="scientific">Bacteroides clarus</name>
    <dbReference type="NCBI Taxonomy" id="626929"/>
    <lineage>
        <taxon>Bacteria</taxon>
        <taxon>Pseudomonadati</taxon>
        <taxon>Bacteroidota</taxon>
        <taxon>Bacteroidia</taxon>
        <taxon>Bacteroidales</taxon>
        <taxon>Bacteroidaceae</taxon>
        <taxon>Bacteroides</taxon>
    </lineage>
</organism>